<keyword evidence="3" id="KW-1185">Reference proteome</keyword>
<protein>
    <submittedName>
        <fullName evidence="2">Uncharacterized protein</fullName>
    </submittedName>
</protein>
<name>A0A8H4IXK2_9PEZI</name>
<proteinExistence type="predicted"/>
<comment type="caution">
    <text evidence="2">The sequence shown here is derived from an EMBL/GenBank/DDBJ whole genome shotgun (WGS) entry which is preliminary data.</text>
</comment>
<evidence type="ECO:0000313" key="2">
    <source>
        <dbReference type="EMBL" id="KAF4308258.1"/>
    </source>
</evidence>
<feature type="compositionally biased region" description="Basic and acidic residues" evidence="1">
    <location>
        <begin position="101"/>
        <end position="111"/>
    </location>
</feature>
<dbReference type="Proteomes" id="UP000572817">
    <property type="component" value="Unassembled WGS sequence"/>
</dbReference>
<gene>
    <name evidence="2" type="ORF">GTA08_BOTSDO04733</name>
</gene>
<dbReference type="EMBL" id="WWBZ02000022">
    <property type="protein sequence ID" value="KAF4308258.1"/>
    <property type="molecule type" value="Genomic_DNA"/>
</dbReference>
<evidence type="ECO:0000256" key="1">
    <source>
        <dbReference type="SAM" id="MobiDB-lite"/>
    </source>
</evidence>
<feature type="region of interest" description="Disordered" evidence="1">
    <location>
        <begin position="54"/>
        <end position="127"/>
    </location>
</feature>
<evidence type="ECO:0000313" key="3">
    <source>
        <dbReference type="Proteomes" id="UP000572817"/>
    </source>
</evidence>
<sequence>MPRGTTWTPELNERLFLVTMEVCELTITGEQYKIMAEKMGNGLTAEALRHRFKKFKKEHKAADGADASPAKGATPKSKATKAGGEKGKADGNVKTSRSSPLKREAKSHADAEMPESPTKKTKHEAEV</sequence>
<dbReference type="OrthoDB" id="5418867at2759"/>
<organism evidence="2 3">
    <name type="scientific">Botryosphaeria dothidea</name>
    <dbReference type="NCBI Taxonomy" id="55169"/>
    <lineage>
        <taxon>Eukaryota</taxon>
        <taxon>Fungi</taxon>
        <taxon>Dikarya</taxon>
        <taxon>Ascomycota</taxon>
        <taxon>Pezizomycotina</taxon>
        <taxon>Dothideomycetes</taxon>
        <taxon>Dothideomycetes incertae sedis</taxon>
        <taxon>Botryosphaeriales</taxon>
        <taxon>Botryosphaeriaceae</taxon>
        <taxon>Botryosphaeria</taxon>
    </lineage>
</organism>
<reference evidence="2" key="1">
    <citation type="submission" date="2020-04" db="EMBL/GenBank/DDBJ databases">
        <title>Genome Assembly and Annotation of Botryosphaeria dothidea sdau 11-99, a Latent Pathogen of Apple Fruit Ring Rot in China.</title>
        <authorList>
            <person name="Yu C."/>
            <person name="Diao Y."/>
            <person name="Lu Q."/>
            <person name="Zhao J."/>
            <person name="Cui S."/>
            <person name="Peng C."/>
            <person name="He B."/>
            <person name="Liu H."/>
        </authorList>
    </citation>
    <scope>NUCLEOTIDE SEQUENCE [LARGE SCALE GENOMIC DNA]</scope>
    <source>
        <strain evidence="2">Sdau11-99</strain>
    </source>
</reference>
<accession>A0A8H4IXK2</accession>
<dbReference type="AlphaFoldDB" id="A0A8H4IXK2"/>